<accession>A0ABZ2Z1Q4</accession>
<reference evidence="1 2" key="1">
    <citation type="submission" date="2024-03" db="EMBL/GenBank/DDBJ databases">
        <title>Chitinophaga caseinilytica sp. nov., a casein hydrolysing bacterium isolated from forest soil.</title>
        <authorList>
            <person name="Lee D.S."/>
            <person name="Han D.M."/>
            <person name="Baek J.H."/>
            <person name="Choi D.G."/>
            <person name="Jeon J.H."/>
            <person name="Jeon C.O."/>
        </authorList>
    </citation>
    <scope>NUCLEOTIDE SEQUENCE [LARGE SCALE GENOMIC DNA]</scope>
    <source>
        <strain evidence="1 2">KACC 19118</strain>
    </source>
</reference>
<evidence type="ECO:0000313" key="1">
    <source>
        <dbReference type="EMBL" id="WZN46216.1"/>
    </source>
</evidence>
<dbReference type="EMBL" id="CP150096">
    <property type="protein sequence ID" value="WZN46216.1"/>
    <property type="molecule type" value="Genomic_DNA"/>
</dbReference>
<keyword evidence="1" id="KW-0449">Lipoprotein</keyword>
<name>A0ABZ2Z1Q4_9BACT</name>
<dbReference type="Gene3D" id="1.25.40.390">
    <property type="match status" value="1"/>
</dbReference>
<dbReference type="Pfam" id="PF12771">
    <property type="entry name" value="SusD-like_2"/>
    <property type="match status" value="1"/>
</dbReference>
<dbReference type="PROSITE" id="PS51257">
    <property type="entry name" value="PROKAR_LIPOPROTEIN"/>
    <property type="match status" value="1"/>
</dbReference>
<dbReference type="SUPFAM" id="SSF48452">
    <property type="entry name" value="TPR-like"/>
    <property type="match status" value="1"/>
</dbReference>
<dbReference type="InterPro" id="IPR011990">
    <property type="entry name" value="TPR-like_helical_dom_sf"/>
</dbReference>
<dbReference type="RefSeq" id="WP_341840953.1">
    <property type="nucleotide sequence ID" value="NZ_CP149792.1"/>
</dbReference>
<keyword evidence="2" id="KW-1185">Reference proteome</keyword>
<protein>
    <submittedName>
        <fullName evidence="1">SusD/RagB family nutrient-binding outer membrane lipoprotein</fullName>
    </submittedName>
</protein>
<proteinExistence type="predicted"/>
<organism evidence="1 2">
    <name type="scientific">Chitinophaga caseinilytica</name>
    <dbReference type="NCBI Taxonomy" id="2267521"/>
    <lineage>
        <taxon>Bacteria</taxon>
        <taxon>Pseudomonadati</taxon>
        <taxon>Bacteroidota</taxon>
        <taxon>Chitinophagia</taxon>
        <taxon>Chitinophagales</taxon>
        <taxon>Chitinophagaceae</taxon>
        <taxon>Chitinophaga</taxon>
    </lineage>
</organism>
<sequence length="586" mass="66435">MKKIIIGIIAFSIALSSCKKSLEKEFPNPENYDKTGNLFAGMFTKTLYSWKLYVQDYGEWWWELAGTGSMGVAGYSQVCQRYITDRYAWFSTFDDLTGTTAFGSENQLWQNRLGAFYGSVNAWAVIKDNIATVTGAELDDNKIYYSLTTVMKDYAALLAVDFYNGIPYSEAFKGKDRLFFPKYDDPKEIYKSVLDELKKISNELPGEYDKMSVSAKAVFNTQDIAFRGDVNAWVQYINAIRLKFAVRISGVEEAFAKGHIQDVLSKKNLPTADQVWAMPYALMGNGGGEWIRGISEGWPATFIPDIIMRRISRNNPRYEPGIDDPRLPVLAMPTKFSEFTAIPAILDYRGVNMNADGQKAAYVAGERYYTGGPYGELAEHLKQNSRSMYSLATFARNETFPVYMMSLAETDLLLSEVALKNLGATGKTAAEHIKDAISHSTDFWYTLNKNSPFAAGNPIMHPAKPSAAVIGTFADSIVTRFNSRGNVEDKMELIMQQKYIHLNLMCPYELWAELRRTRHPKLEPMTFNAKVMKPLPERLRYPTSEQQTNPDNYATVKSQDNFTTPIFWVPTALRGVKPYWDNYNYE</sequence>
<dbReference type="InterPro" id="IPR041662">
    <property type="entry name" value="SusD-like_2"/>
</dbReference>
<evidence type="ECO:0000313" key="2">
    <source>
        <dbReference type="Proteomes" id="UP001449657"/>
    </source>
</evidence>
<dbReference type="Proteomes" id="UP001449657">
    <property type="component" value="Chromosome"/>
</dbReference>
<gene>
    <name evidence="1" type="ORF">WJU22_25310</name>
</gene>